<comment type="caution">
    <text evidence="3">The sequence shown here is derived from an EMBL/GenBank/DDBJ whole genome shotgun (WGS) entry which is preliminary data.</text>
</comment>
<name>A0A2R6AV34_9ARCH</name>
<keyword evidence="1" id="KW-0547">Nucleotide-binding</keyword>
<keyword evidence="1" id="KW-0067">ATP-binding</keyword>
<dbReference type="PANTHER" id="PTHR42282:SF1">
    <property type="entry name" value="PANTOATE KINASE"/>
    <property type="match status" value="1"/>
</dbReference>
<accession>A0A2R6AV34</accession>
<comment type="similarity">
    <text evidence="1">Belongs to the GHMP kinase family. PoK subfamily.</text>
</comment>
<dbReference type="Gene3D" id="3.30.230.10">
    <property type="match status" value="1"/>
</dbReference>
<keyword evidence="1" id="KW-0808">Transferase</keyword>
<keyword evidence="1" id="KW-0418">Kinase</keyword>
<dbReference type="InterPro" id="IPR012043">
    <property type="entry name" value="PoK"/>
</dbReference>
<dbReference type="AlphaFoldDB" id="A0A2R6AV34"/>
<organism evidence="3 4">
    <name type="scientific">Candidatus Marsarchaeota G2 archaeon OSP_D</name>
    <dbReference type="NCBI Taxonomy" id="1978157"/>
    <lineage>
        <taxon>Archaea</taxon>
        <taxon>Candidatus Marsarchaeota</taxon>
        <taxon>Candidatus Marsarchaeota group 2</taxon>
    </lineage>
</organism>
<feature type="domain" description="GHMP kinase N-terminal" evidence="2">
    <location>
        <begin position="82"/>
        <end position="164"/>
    </location>
</feature>
<dbReference type="EMBL" id="NEXE01000068">
    <property type="protein sequence ID" value="PSN90240.1"/>
    <property type="molecule type" value="Genomic_DNA"/>
</dbReference>
<sequence>MYMAVGLAGKVSRRVYSPSAVSSFFEVCDRDNTGVKIADPLRIGSRGGGFKLKKGTYTLAFEVPDGSDTVLINGVQTQARTTKRVIDNLRRIYGFGPVRIEHTVELPVGSGFGTSGAGALTTAIAISDLFGLNLTLSQAADHAHRAEVESVTGLGTVTALAYGGGAMGLVTEPGGFSLGRVDAILKDYSEYVIVCAWFGPIEKSTVLLSEDKLTLVNTHGREAMQRIMEERTPEALLRYSRVFAEKSGIATPEHLKLADAAARRGAVGATQNMIGNAVHCLVEKPKLDSFVTWIRGAIGGGEVIISELSDSGPRLLSSP</sequence>
<protein>
    <recommendedName>
        <fullName evidence="1">Pantoate kinase</fullName>
        <shortName evidence="1">PoK</shortName>
        <ecNumber evidence="1">2.7.1.169</ecNumber>
    </recommendedName>
</protein>
<comment type="pathway">
    <text evidence="1">Cofactor biosynthesis; coenzyme A biosynthesis.</text>
</comment>
<evidence type="ECO:0000313" key="4">
    <source>
        <dbReference type="Proteomes" id="UP000240322"/>
    </source>
</evidence>
<gene>
    <name evidence="3" type="ORF">B9Q03_07325</name>
</gene>
<comment type="catalytic activity">
    <reaction evidence="1">
        <text>(R)-pantoate + ATP = (R)-4-phosphopantoate + ADP + H(+)</text>
        <dbReference type="Rhea" id="RHEA:28246"/>
        <dbReference type="ChEBI" id="CHEBI:15378"/>
        <dbReference type="ChEBI" id="CHEBI:15980"/>
        <dbReference type="ChEBI" id="CHEBI:30616"/>
        <dbReference type="ChEBI" id="CHEBI:61294"/>
        <dbReference type="ChEBI" id="CHEBI:456216"/>
        <dbReference type="EC" id="2.7.1.169"/>
    </reaction>
</comment>
<dbReference type="PANTHER" id="PTHR42282">
    <property type="entry name" value="PANTOATE KINASE-RELATED"/>
    <property type="match status" value="1"/>
</dbReference>
<evidence type="ECO:0000313" key="3">
    <source>
        <dbReference type="EMBL" id="PSN90240.1"/>
    </source>
</evidence>
<reference evidence="3 4" key="1">
    <citation type="submission" date="2017-04" db="EMBL/GenBank/DDBJ databases">
        <title>Novel microbial lineages endemic to geothermal iron-oxide mats fill important gaps in the evolutionary history of Archaea.</title>
        <authorList>
            <person name="Jay Z.J."/>
            <person name="Beam J.P."/>
            <person name="Dlakic M."/>
            <person name="Rusch D.B."/>
            <person name="Kozubal M.A."/>
            <person name="Inskeep W.P."/>
        </authorList>
    </citation>
    <scope>NUCLEOTIDE SEQUENCE [LARGE SCALE GENOMIC DNA]</scope>
    <source>
        <strain evidence="3">OSP_D</strain>
    </source>
</reference>
<dbReference type="UniPathway" id="UPA00241"/>
<dbReference type="InterPro" id="IPR020568">
    <property type="entry name" value="Ribosomal_Su5_D2-typ_SF"/>
</dbReference>
<evidence type="ECO:0000259" key="2">
    <source>
        <dbReference type="Pfam" id="PF00288"/>
    </source>
</evidence>
<evidence type="ECO:0000256" key="1">
    <source>
        <dbReference type="HAMAP-Rule" id="MF_02223"/>
    </source>
</evidence>
<dbReference type="GO" id="GO:0016301">
    <property type="term" value="F:kinase activity"/>
    <property type="evidence" value="ECO:0007669"/>
    <property type="project" value="UniProtKB-UniRule"/>
</dbReference>
<dbReference type="GO" id="GO:0015937">
    <property type="term" value="P:coenzyme A biosynthetic process"/>
    <property type="evidence" value="ECO:0007669"/>
    <property type="project" value="UniProtKB-UniRule"/>
</dbReference>
<dbReference type="HAMAP" id="MF_02223">
    <property type="entry name" value="Pantoate_kinase"/>
    <property type="match status" value="1"/>
</dbReference>
<dbReference type="EC" id="2.7.1.169" evidence="1"/>
<dbReference type="Pfam" id="PF00288">
    <property type="entry name" value="GHMP_kinases_N"/>
    <property type="match status" value="1"/>
</dbReference>
<dbReference type="Proteomes" id="UP000240322">
    <property type="component" value="Unassembled WGS sequence"/>
</dbReference>
<dbReference type="InterPro" id="IPR014721">
    <property type="entry name" value="Ribsml_uS5_D2-typ_fold_subgr"/>
</dbReference>
<keyword evidence="1" id="KW-0173">Coenzyme A biosynthesis</keyword>
<comment type="function">
    <text evidence="1">Phosphorylates (R)-pantoate to form (R)-4-phosphopantoate in the CoA biosynthesis pathway.</text>
</comment>
<dbReference type="InterPro" id="IPR006204">
    <property type="entry name" value="GHMP_kinase_N_dom"/>
</dbReference>
<dbReference type="GO" id="GO:0005524">
    <property type="term" value="F:ATP binding"/>
    <property type="evidence" value="ECO:0007669"/>
    <property type="project" value="UniProtKB-KW"/>
</dbReference>
<proteinExistence type="inferred from homology"/>
<dbReference type="SUPFAM" id="SSF54211">
    <property type="entry name" value="Ribosomal protein S5 domain 2-like"/>
    <property type="match status" value="1"/>
</dbReference>